<dbReference type="GeneID" id="78230017"/>
<evidence type="ECO:0000259" key="2">
    <source>
        <dbReference type="Pfam" id="PF13649"/>
    </source>
</evidence>
<protein>
    <recommendedName>
        <fullName evidence="2">Methyltransferase domain-containing protein</fullName>
    </recommendedName>
</protein>
<dbReference type="EMBL" id="ADKX01000034">
    <property type="protein sequence ID" value="EFW04673.1"/>
    <property type="molecule type" value="Genomic_DNA"/>
</dbReference>
<evidence type="ECO:0000313" key="3">
    <source>
        <dbReference type="EMBL" id="EFW04673.1"/>
    </source>
</evidence>
<dbReference type="HOGENOM" id="CLU_069129_3_0_9"/>
<dbReference type="Gene3D" id="2.20.25.110">
    <property type="entry name" value="S-adenosyl-L-methionine-dependent methyltransferases"/>
    <property type="match status" value="1"/>
</dbReference>
<name>E7GBD8_9FIRM</name>
<dbReference type="CDD" id="cd02440">
    <property type="entry name" value="AdoMet_MTases"/>
    <property type="match status" value="1"/>
</dbReference>
<dbReference type="SUPFAM" id="SSF53335">
    <property type="entry name" value="S-adenosyl-L-methionine-dependent methyltransferases"/>
    <property type="match status" value="1"/>
</dbReference>
<proteinExistence type="predicted"/>
<evidence type="ECO:0000256" key="1">
    <source>
        <dbReference type="ARBA" id="ARBA00022679"/>
    </source>
</evidence>
<accession>E7GBD8</accession>
<dbReference type="AlphaFoldDB" id="E7GBD8"/>
<dbReference type="Proteomes" id="UP000003157">
    <property type="component" value="Unassembled WGS sequence"/>
</dbReference>
<dbReference type="Gene3D" id="3.40.50.150">
    <property type="entry name" value="Vaccinia Virus protein VP39"/>
    <property type="match status" value="1"/>
</dbReference>
<reference evidence="3 4" key="1">
    <citation type="submission" date="2010-12" db="EMBL/GenBank/DDBJ databases">
        <title>The Genome Sequence of Coprobacillus sp. strain 29_1.</title>
        <authorList>
            <consortium name="The Broad Institute Genome Sequencing Platform"/>
            <person name="Earl A."/>
            <person name="Ward D."/>
            <person name="Feldgarden M."/>
            <person name="Gevers D."/>
            <person name="Daigneault M."/>
            <person name="Sibley C.D."/>
            <person name="White A."/>
            <person name="Strauss J."/>
            <person name="Allen-Vercoe E."/>
            <person name="Young S.K."/>
            <person name="Zeng Q."/>
            <person name="Gargeya S."/>
            <person name="Fitzgerald M."/>
            <person name="Haas B."/>
            <person name="Abouelleil A."/>
            <person name="Alvarado L."/>
            <person name="Arachchi H.M."/>
            <person name="Berlin A."/>
            <person name="Brown A."/>
            <person name="Chapman S.B."/>
            <person name="Chen Z."/>
            <person name="Dunbar C."/>
            <person name="Freedman E."/>
            <person name="Gearin G."/>
            <person name="Gellesch M."/>
            <person name="Goldberg J."/>
            <person name="Griggs A."/>
            <person name="Gujja S."/>
            <person name="Heilman E."/>
            <person name="Heiman D."/>
            <person name="Howarth C."/>
            <person name="Larson L."/>
            <person name="Lui A."/>
            <person name="MacDonald P.J.P."/>
            <person name="Mehta T."/>
            <person name="Montmayeur A."/>
            <person name="Murphy C."/>
            <person name="Neiman D."/>
            <person name="Pearson M."/>
            <person name="Priest M."/>
            <person name="Roberts A."/>
            <person name="Saif S."/>
            <person name="Shea T."/>
            <person name="Shenoy N."/>
            <person name="Sisk P."/>
            <person name="Stolte C."/>
            <person name="Sykes S."/>
            <person name="White J."/>
            <person name="Yandava C."/>
            <person name="Nusbaum C."/>
            <person name="Birren B."/>
        </authorList>
    </citation>
    <scope>NUCLEOTIDE SEQUENCE [LARGE SCALE GENOMIC DNA]</scope>
    <source>
        <strain evidence="3 4">29_1</strain>
    </source>
</reference>
<comment type="caution">
    <text evidence="3">The sequence shown here is derived from an EMBL/GenBank/DDBJ whole genome shotgun (WGS) entry which is preliminary data.</text>
</comment>
<dbReference type="OrthoDB" id="5522265at2"/>
<dbReference type="RefSeq" id="WP_008789179.1">
    <property type="nucleotide sequence ID" value="NZ_AKCB01000001.1"/>
</dbReference>
<feature type="domain" description="Methyltransferase" evidence="2">
    <location>
        <begin position="71"/>
        <end position="164"/>
    </location>
</feature>
<dbReference type="STRING" id="100884.GCA_000269565_02182"/>
<organism evidence="3 4">
    <name type="scientific">Coprobacillus cateniformis</name>
    <dbReference type="NCBI Taxonomy" id="100884"/>
    <lineage>
        <taxon>Bacteria</taxon>
        <taxon>Bacillati</taxon>
        <taxon>Bacillota</taxon>
        <taxon>Erysipelotrichia</taxon>
        <taxon>Erysipelotrichales</taxon>
        <taxon>Coprobacillaceae</taxon>
        <taxon>Coprobacillus</taxon>
    </lineage>
</organism>
<dbReference type="InterPro" id="IPR041698">
    <property type="entry name" value="Methyltransf_25"/>
</dbReference>
<sequence length="275" mass="32261">MDKLLSFLQVKPKLYEKTQYNIWDNDYVSKGMLQAHLDESLDSASRNIKFVNKSVNWISELFPPTKYHNLLDLGCGPGIYTERFYNRGYYVTGIDISKRSIMYAKQSAMKNNMNIDYILNSYIEYEFQKTFDLVTLIYCDYGVLSPQERHTLLKKVYHVLSQQGVFIFDVFTPAKYYGCKEERSWEAQDNGFWSSSPHLLLHSFYCYSEQNTYLNQYVVITEDEICHYNVWEHAFTVQELKNDLEAVGFQDISFYGNVAGENNCQENTICVVARK</sequence>
<dbReference type="Pfam" id="PF13649">
    <property type="entry name" value="Methyltransf_25"/>
    <property type="match status" value="1"/>
</dbReference>
<evidence type="ECO:0000313" key="4">
    <source>
        <dbReference type="Proteomes" id="UP000003157"/>
    </source>
</evidence>
<dbReference type="GO" id="GO:0016740">
    <property type="term" value="F:transferase activity"/>
    <property type="evidence" value="ECO:0007669"/>
    <property type="project" value="UniProtKB-KW"/>
</dbReference>
<dbReference type="PANTHER" id="PTHR43861">
    <property type="entry name" value="TRANS-ACONITATE 2-METHYLTRANSFERASE-RELATED"/>
    <property type="match status" value="1"/>
</dbReference>
<keyword evidence="1" id="KW-0808">Transferase</keyword>
<gene>
    <name evidence="3" type="ORF">HMPREF9488_02079</name>
</gene>
<dbReference type="eggNOG" id="COG2227">
    <property type="taxonomic scope" value="Bacteria"/>
</dbReference>
<dbReference type="InterPro" id="IPR029063">
    <property type="entry name" value="SAM-dependent_MTases_sf"/>
</dbReference>
<keyword evidence="4" id="KW-1185">Reference proteome</keyword>